<sequence length="167" mass="19041">MFVLLEYVSSSIGVVFAGWIKDLMAIVVVTRQKRIQGAMLKMKEKDEVLTVRPPPEPPSRRGFLLKKTIFALYFIAVLHFNFHVVVIVVFLFYFIYCCKTYALGLGDERSVVTVAGLIMPKLGSTSYIALSKVIRFESGPMTDGYMLFFCYFKIQTLSDCYFIKKGI</sequence>
<name>A0AAV0EDU1_9ASTE</name>
<feature type="transmembrane region" description="Helical" evidence="1">
    <location>
        <begin position="12"/>
        <end position="30"/>
    </location>
</feature>
<dbReference type="EMBL" id="CAMAPF010000913">
    <property type="protein sequence ID" value="CAH9119351.1"/>
    <property type="molecule type" value="Genomic_DNA"/>
</dbReference>
<protein>
    <submittedName>
        <fullName evidence="3">Uncharacterized protein</fullName>
    </submittedName>
</protein>
<proteinExistence type="predicted"/>
<comment type="caution">
    <text evidence="3">The sequence shown here is derived from an EMBL/GenBank/DDBJ whole genome shotgun (WGS) entry which is preliminary data.</text>
</comment>
<keyword evidence="4" id="KW-1185">Reference proteome</keyword>
<dbReference type="Proteomes" id="UP001152523">
    <property type="component" value="Unassembled WGS sequence"/>
</dbReference>
<evidence type="ECO:0000256" key="1">
    <source>
        <dbReference type="SAM" id="Phobius"/>
    </source>
</evidence>
<feature type="transmembrane region" description="Helical" evidence="1">
    <location>
        <begin position="70"/>
        <end position="96"/>
    </location>
</feature>
<evidence type="ECO:0000313" key="4">
    <source>
        <dbReference type="Proteomes" id="UP001152523"/>
    </source>
</evidence>
<evidence type="ECO:0000313" key="3">
    <source>
        <dbReference type="EMBL" id="CAH9119351.1"/>
    </source>
</evidence>
<keyword evidence="1" id="KW-0472">Membrane</keyword>
<reference evidence="3" key="1">
    <citation type="submission" date="2022-07" db="EMBL/GenBank/DDBJ databases">
        <authorList>
            <person name="Macas J."/>
            <person name="Novak P."/>
            <person name="Neumann P."/>
        </authorList>
    </citation>
    <scope>NUCLEOTIDE SEQUENCE</scope>
</reference>
<organism evidence="3 4">
    <name type="scientific">Cuscuta epithymum</name>
    <dbReference type="NCBI Taxonomy" id="186058"/>
    <lineage>
        <taxon>Eukaryota</taxon>
        <taxon>Viridiplantae</taxon>
        <taxon>Streptophyta</taxon>
        <taxon>Embryophyta</taxon>
        <taxon>Tracheophyta</taxon>
        <taxon>Spermatophyta</taxon>
        <taxon>Magnoliopsida</taxon>
        <taxon>eudicotyledons</taxon>
        <taxon>Gunneridae</taxon>
        <taxon>Pentapetalae</taxon>
        <taxon>asterids</taxon>
        <taxon>lamiids</taxon>
        <taxon>Solanales</taxon>
        <taxon>Convolvulaceae</taxon>
        <taxon>Cuscuteae</taxon>
        <taxon>Cuscuta</taxon>
        <taxon>Cuscuta subgen. Cuscuta</taxon>
    </lineage>
</organism>
<dbReference type="AlphaFoldDB" id="A0AAV0EDU1"/>
<keyword evidence="1" id="KW-0812">Transmembrane</keyword>
<keyword evidence="1" id="KW-1133">Transmembrane helix</keyword>
<dbReference type="EMBL" id="CAMAPF010000362">
    <property type="protein sequence ID" value="CAH9117109.1"/>
    <property type="molecule type" value="Genomic_DNA"/>
</dbReference>
<evidence type="ECO:0000313" key="2">
    <source>
        <dbReference type="EMBL" id="CAH9117109.1"/>
    </source>
</evidence>
<accession>A0AAV0EDU1</accession>
<gene>
    <name evidence="2" type="ORF">CEPIT_LOCUS21751</name>
    <name evidence="3" type="ORF">CEPIT_LOCUS22637</name>
</gene>